<dbReference type="GO" id="GO:0004197">
    <property type="term" value="F:cysteine-type endopeptidase activity"/>
    <property type="evidence" value="ECO:0007669"/>
    <property type="project" value="TreeGrafter"/>
</dbReference>
<comment type="function">
    <text evidence="11">Cysteine protease that plays a key role in autophagy by mediating both proteolytic activation and delipidation of ATG8 family proteins.</text>
</comment>
<evidence type="ECO:0000256" key="9">
    <source>
        <dbReference type="ARBA" id="ARBA00023006"/>
    </source>
</evidence>
<dbReference type="PANTHER" id="PTHR22624:SF52">
    <property type="entry name" value="CYSTEINE PROTEASE"/>
    <property type="match status" value="1"/>
</dbReference>
<comment type="subcellular location">
    <subcellularLocation>
        <location evidence="1 11">Cytoplasm</location>
    </subcellularLocation>
</comment>
<keyword evidence="6 11" id="KW-0378">Hydrolase</keyword>
<dbReference type="GO" id="GO:0005737">
    <property type="term" value="C:cytoplasm"/>
    <property type="evidence" value="ECO:0007669"/>
    <property type="project" value="UniProtKB-SubCell"/>
</dbReference>
<evidence type="ECO:0000256" key="2">
    <source>
        <dbReference type="ARBA" id="ARBA00010958"/>
    </source>
</evidence>
<dbReference type="GO" id="GO:0016485">
    <property type="term" value="P:protein processing"/>
    <property type="evidence" value="ECO:0007669"/>
    <property type="project" value="TreeGrafter"/>
</dbReference>
<evidence type="ECO:0000256" key="10">
    <source>
        <dbReference type="ARBA" id="ARBA00029362"/>
    </source>
</evidence>
<dbReference type="GO" id="GO:0019786">
    <property type="term" value="F:protein-phosphatidylethanolamide deconjugating activity"/>
    <property type="evidence" value="ECO:0007669"/>
    <property type="project" value="InterPro"/>
</dbReference>
<evidence type="ECO:0000259" key="12">
    <source>
        <dbReference type="Pfam" id="PF03416"/>
    </source>
</evidence>
<evidence type="ECO:0000256" key="4">
    <source>
        <dbReference type="ARBA" id="ARBA00022490"/>
    </source>
</evidence>
<keyword evidence="3" id="KW-0813">Transport</keyword>
<name>A0A7I4Y342_HAECO</name>
<dbReference type="GO" id="GO:0000045">
    <property type="term" value="P:autophagosome assembly"/>
    <property type="evidence" value="ECO:0007669"/>
    <property type="project" value="TreeGrafter"/>
</dbReference>
<keyword evidence="8 11" id="KW-0653">Protein transport</keyword>
<keyword evidence="4 11" id="KW-0963">Cytoplasm</keyword>
<evidence type="ECO:0000256" key="3">
    <source>
        <dbReference type="ARBA" id="ARBA00022448"/>
    </source>
</evidence>
<dbReference type="GO" id="GO:0015031">
    <property type="term" value="P:protein transport"/>
    <property type="evidence" value="ECO:0007669"/>
    <property type="project" value="UniProtKB-KW"/>
</dbReference>
<organism evidence="13 14">
    <name type="scientific">Haemonchus contortus</name>
    <name type="common">Barber pole worm</name>
    <dbReference type="NCBI Taxonomy" id="6289"/>
    <lineage>
        <taxon>Eukaryota</taxon>
        <taxon>Metazoa</taxon>
        <taxon>Ecdysozoa</taxon>
        <taxon>Nematoda</taxon>
        <taxon>Chromadorea</taxon>
        <taxon>Rhabditida</taxon>
        <taxon>Rhabditina</taxon>
        <taxon>Rhabditomorpha</taxon>
        <taxon>Strongyloidea</taxon>
        <taxon>Trichostrongylidae</taxon>
        <taxon>Haemonchus</taxon>
    </lineage>
</organism>
<dbReference type="Pfam" id="PF03416">
    <property type="entry name" value="Peptidase_C54"/>
    <property type="match status" value="1"/>
</dbReference>
<feature type="domain" description="Peptidase C54 catalytic" evidence="12">
    <location>
        <begin position="155"/>
        <end position="448"/>
    </location>
</feature>
<protein>
    <recommendedName>
        <fullName evidence="11">Cysteine protease</fullName>
        <ecNumber evidence="11">3.4.22.-</ecNumber>
    </recommendedName>
</protein>
<dbReference type="InterPro" id="IPR038765">
    <property type="entry name" value="Papain-like_cys_pep_sf"/>
</dbReference>
<accession>A0A7I4Y342</accession>
<comment type="similarity">
    <text evidence="2 11">Belongs to the peptidase C54 family.</text>
</comment>
<dbReference type="InterPro" id="IPR046792">
    <property type="entry name" value="Peptidase_C54_cat"/>
</dbReference>
<dbReference type="EC" id="3.4.22.-" evidence="11"/>
<keyword evidence="9 11" id="KW-0072">Autophagy</keyword>
<dbReference type="Proteomes" id="UP000025227">
    <property type="component" value="Unplaced"/>
</dbReference>
<dbReference type="OrthoDB" id="2960936at2759"/>
<dbReference type="PANTHER" id="PTHR22624">
    <property type="entry name" value="CYSTEINE PROTEASE ATG4"/>
    <property type="match status" value="1"/>
</dbReference>
<evidence type="ECO:0000256" key="1">
    <source>
        <dbReference type="ARBA" id="ARBA00004496"/>
    </source>
</evidence>
<keyword evidence="5 11" id="KW-0645">Protease</keyword>
<evidence type="ECO:0000313" key="13">
    <source>
        <dbReference type="Proteomes" id="UP000025227"/>
    </source>
</evidence>
<dbReference type="GO" id="GO:0035973">
    <property type="term" value="P:aggrephagy"/>
    <property type="evidence" value="ECO:0007669"/>
    <property type="project" value="TreeGrafter"/>
</dbReference>
<dbReference type="AlphaFoldDB" id="A0A7I4Y342"/>
<keyword evidence="13" id="KW-1185">Reference proteome</keyword>
<proteinExistence type="inferred from homology"/>
<evidence type="ECO:0000256" key="6">
    <source>
        <dbReference type="ARBA" id="ARBA00022801"/>
    </source>
</evidence>
<comment type="catalytic activity">
    <reaction evidence="10">
        <text>[protein]-C-terminal L-amino acid-glycyl-phosphatidylethanolamide + H2O = [protein]-C-terminal L-amino acid-glycine + a 1,2-diacyl-sn-glycero-3-phosphoethanolamine</text>
        <dbReference type="Rhea" id="RHEA:67548"/>
        <dbReference type="Rhea" id="RHEA-COMP:17323"/>
        <dbReference type="Rhea" id="RHEA-COMP:17324"/>
        <dbReference type="ChEBI" id="CHEBI:15377"/>
        <dbReference type="ChEBI" id="CHEBI:64612"/>
        <dbReference type="ChEBI" id="CHEBI:172940"/>
        <dbReference type="ChEBI" id="CHEBI:172941"/>
    </reaction>
    <physiologicalReaction direction="left-to-right" evidence="10">
        <dbReference type="Rhea" id="RHEA:67549"/>
    </physiologicalReaction>
</comment>
<evidence type="ECO:0000256" key="8">
    <source>
        <dbReference type="ARBA" id="ARBA00022927"/>
    </source>
</evidence>
<keyword evidence="7" id="KW-0788">Thiol protease</keyword>
<sequence>MNLDSARSLDRACRPTKLDYCNGVALREKASPQSSPDDICSSGRSSLTDLAEICPPSSSAAPEEEASDGWFRSKLRRAGSAWSNWRNPEPAAEATHNSSYNWRDKLSSAWNSLKYSEKWLKLSDDDYSSQGFKMIVLLGEFYCPEESECGLDFLDFCRDYYTRLWITYRTGMPPLPGSQLTSDCGWGCMIRTTQMAIAQAIVVNRLGRGWRYFGRKQTSRRKELASQAGSDHFYEAQLEVLKLFEDCPSAPLGIHKLIEISNPDGSAESSAGRWFAPSEVISLVKKALKRSASPLTSDLALLLAVDGVVVVAEAERECRHWSKRLLLFVPLRLGTNNVNPVYIDHIRQILSQKTCLGILGGKPDHSLYFIGYYGRHVIYLDPHVAHEYVPISNWDDLSTSALPAEDEKKKRRKHPISTYHSRSFSKLPIHDMDPSCVVGFMFRTREEMVESFRFLNLNQVVDVDLGPGEGSKRTKDPLFTVQYQETSMTDSLRETTDDEKQQALEHGFELL</sequence>
<dbReference type="WBParaSite" id="HCON_00038490-00001">
    <property type="protein sequence ID" value="HCON_00038490-00001"/>
    <property type="gene ID" value="HCON_00038490"/>
</dbReference>
<dbReference type="InterPro" id="IPR005078">
    <property type="entry name" value="Peptidase_C54"/>
</dbReference>
<evidence type="ECO:0000256" key="11">
    <source>
        <dbReference type="RuleBase" id="RU363115"/>
    </source>
</evidence>
<evidence type="ECO:0000256" key="5">
    <source>
        <dbReference type="ARBA" id="ARBA00022670"/>
    </source>
</evidence>
<dbReference type="OMA" id="YSACTAY"/>
<evidence type="ECO:0000256" key="7">
    <source>
        <dbReference type="ARBA" id="ARBA00022807"/>
    </source>
</evidence>
<dbReference type="GO" id="GO:0000423">
    <property type="term" value="P:mitophagy"/>
    <property type="evidence" value="ECO:0007669"/>
    <property type="project" value="TreeGrafter"/>
</dbReference>
<dbReference type="SUPFAM" id="SSF54001">
    <property type="entry name" value="Cysteine proteinases"/>
    <property type="match status" value="1"/>
</dbReference>
<reference evidence="14" key="1">
    <citation type="submission" date="2020-12" db="UniProtKB">
        <authorList>
            <consortium name="WormBaseParasite"/>
        </authorList>
    </citation>
    <scope>IDENTIFICATION</scope>
    <source>
        <strain evidence="14">MHco3</strain>
    </source>
</reference>
<dbReference type="GO" id="GO:0034727">
    <property type="term" value="P:piecemeal microautophagy of the nucleus"/>
    <property type="evidence" value="ECO:0007669"/>
    <property type="project" value="TreeGrafter"/>
</dbReference>
<evidence type="ECO:0000313" key="14">
    <source>
        <dbReference type="WBParaSite" id="HCON_00038490-00001"/>
    </source>
</evidence>